<dbReference type="Proteomes" id="UP001203338">
    <property type="component" value="Unassembled WGS sequence"/>
</dbReference>
<evidence type="ECO:0000313" key="4">
    <source>
        <dbReference type="Proteomes" id="UP001203338"/>
    </source>
</evidence>
<name>A0ABT0PI89_9GAMM</name>
<evidence type="ECO:0000256" key="1">
    <source>
        <dbReference type="SAM" id="Coils"/>
    </source>
</evidence>
<accession>A0ABT0PI89</accession>
<dbReference type="EMBL" id="JAMFLX010000020">
    <property type="protein sequence ID" value="MCL6271114.1"/>
    <property type="molecule type" value="Genomic_DNA"/>
</dbReference>
<feature type="compositionally biased region" description="Basic and acidic residues" evidence="2">
    <location>
        <begin position="109"/>
        <end position="121"/>
    </location>
</feature>
<feature type="region of interest" description="Disordered" evidence="2">
    <location>
        <begin position="96"/>
        <end position="133"/>
    </location>
</feature>
<reference evidence="3 4" key="1">
    <citation type="submission" date="2022-05" db="EMBL/GenBank/DDBJ databases">
        <authorList>
            <person name="Park J.-S."/>
        </authorList>
    </citation>
    <scope>NUCLEOTIDE SEQUENCE [LARGE SCALE GENOMIC DNA]</scope>
    <source>
        <strain evidence="3 4">2012CJ34-2</strain>
    </source>
</reference>
<sequence>MPGGDVSGAGRNQHIHRHEQMQRTLETEALQKQVGAGVIGSGNSFSYYQAPNQTVAGDSRIMPLAQPQPGAIDTLGTMNINDILAQLNGLKAESDERITETQTQATLASREKRETQREKKISQLQEQLDQGANDKKDKCATAKIVIGALLGPIGIPLIVAGALDKKAVSATNAAHDKVLHHHFGPHMEAVNSFEKEYAKDSVKDSLLGQPMDQRKHQAKLDELKASGAIDQELHADLSQMVAGGAPPDAIHDRILLDAIEAYVDADIPPLQEIDNNLDKQIQAMSADDVDDSIDSVKSDLSEAKKMAASGDADDFNLFLAQLARVLEEQDESMKKVKEDLSEANTTIIGAAQNQHSILSQSKPTV</sequence>
<keyword evidence="1" id="KW-0175">Coiled coil</keyword>
<evidence type="ECO:0000256" key="2">
    <source>
        <dbReference type="SAM" id="MobiDB-lite"/>
    </source>
</evidence>
<protein>
    <submittedName>
        <fullName evidence="3">Uncharacterized protein</fullName>
    </submittedName>
</protein>
<comment type="caution">
    <text evidence="3">The sequence shown here is derived from an EMBL/GenBank/DDBJ whole genome shotgun (WGS) entry which is preliminary data.</text>
</comment>
<organism evidence="3 4">
    <name type="scientific">Parendozoicomonas callyspongiae</name>
    <dbReference type="NCBI Taxonomy" id="2942213"/>
    <lineage>
        <taxon>Bacteria</taxon>
        <taxon>Pseudomonadati</taxon>
        <taxon>Pseudomonadota</taxon>
        <taxon>Gammaproteobacteria</taxon>
        <taxon>Oceanospirillales</taxon>
        <taxon>Endozoicomonadaceae</taxon>
        <taxon>Parendozoicomonas</taxon>
    </lineage>
</organism>
<feature type="coiled-coil region" evidence="1">
    <location>
        <begin position="319"/>
        <end position="346"/>
    </location>
</feature>
<dbReference type="RefSeq" id="WP_249700469.1">
    <property type="nucleotide sequence ID" value="NZ_JAMFLX010000020.1"/>
</dbReference>
<proteinExistence type="predicted"/>
<evidence type="ECO:0000313" key="3">
    <source>
        <dbReference type="EMBL" id="MCL6271114.1"/>
    </source>
</evidence>
<gene>
    <name evidence="3" type="ORF">M3P05_14405</name>
</gene>
<keyword evidence="4" id="KW-1185">Reference proteome</keyword>